<keyword evidence="3" id="KW-0067">ATP-binding</keyword>
<dbReference type="PANTHER" id="PTHR43796:SF2">
    <property type="entry name" value="CARBOXYNORSPERMIDINE SYNTHASE"/>
    <property type="match status" value="1"/>
</dbReference>
<evidence type="ECO:0000259" key="2">
    <source>
        <dbReference type="Pfam" id="PF16653"/>
    </source>
</evidence>
<dbReference type="Pfam" id="PF03435">
    <property type="entry name" value="Sacchrp_dh_NADP"/>
    <property type="match status" value="1"/>
</dbReference>
<dbReference type="InterPro" id="IPR032095">
    <property type="entry name" value="Sacchrp_dh-like_C"/>
</dbReference>
<name>A0A5M3XPR7_9ACTN</name>
<dbReference type="Pfam" id="PF16653">
    <property type="entry name" value="Sacchrp_dh_C"/>
    <property type="match status" value="1"/>
</dbReference>
<evidence type="ECO:0000313" key="4">
    <source>
        <dbReference type="Proteomes" id="UP000377595"/>
    </source>
</evidence>
<reference evidence="3 4" key="1">
    <citation type="submission" date="2019-10" db="EMBL/GenBank/DDBJ databases">
        <title>Whole genome shotgun sequence of Acrocarpospora pleiomorpha NBRC 16267.</title>
        <authorList>
            <person name="Ichikawa N."/>
            <person name="Kimura A."/>
            <person name="Kitahashi Y."/>
            <person name="Komaki H."/>
            <person name="Oguchi A."/>
        </authorList>
    </citation>
    <scope>NUCLEOTIDE SEQUENCE [LARGE SCALE GENOMIC DNA]</scope>
    <source>
        <strain evidence="3 4">NBRC 16267</strain>
    </source>
</reference>
<protein>
    <submittedName>
        <fullName evidence="3">ATP-binding protein</fullName>
    </submittedName>
</protein>
<dbReference type="SUPFAM" id="SSF51735">
    <property type="entry name" value="NAD(P)-binding Rossmann-fold domains"/>
    <property type="match status" value="1"/>
</dbReference>
<dbReference type="InterPro" id="IPR036291">
    <property type="entry name" value="NAD(P)-bd_dom_sf"/>
</dbReference>
<feature type="domain" description="Saccharopine dehydrogenase-like C-terminal" evidence="2">
    <location>
        <begin position="144"/>
        <end position="392"/>
    </location>
</feature>
<dbReference type="Gene3D" id="3.30.360.10">
    <property type="entry name" value="Dihydrodipicolinate Reductase, domain 2"/>
    <property type="match status" value="1"/>
</dbReference>
<dbReference type="Gene3D" id="3.40.50.720">
    <property type="entry name" value="NAD(P)-binding Rossmann-like Domain"/>
    <property type="match status" value="1"/>
</dbReference>
<dbReference type="PANTHER" id="PTHR43796">
    <property type="entry name" value="CARBOXYNORSPERMIDINE SYNTHASE"/>
    <property type="match status" value="1"/>
</dbReference>
<organism evidence="3 4">
    <name type="scientific">Acrocarpospora pleiomorpha</name>
    <dbReference type="NCBI Taxonomy" id="90975"/>
    <lineage>
        <taxon>Bacteria</taxon>
        <taxon>Bacillati</taxon>
        <taxon>Actinomycetota</taxon>
        <taxon>Actinomycetes</taxon>
        <taxon>Streptosporangiales</taxon>
        <taxon>Streptosporangiaceae</taxon>
        <taxon>Acrocarpospora</taxon>
    </lineage>
</organism>
<dbReference type="OrthoDB" id="9769367at2"/>
<feature type="domain" description="Saccharopine dehydrogenase NADP binding" evidence="1">
    <location>
        <begin position="3"/>
        <end position="135"/>
    </location>
</feature>
<accession>A0A5M3XPR7</accession>
<keyword evidence="4" id="KW-1185">Reference proteome</keyword>
<gene>
    <name evidence="3" type="ORF">Aple_056350</name>
</gene>
<comment type="caution">
    <text evidence="3">The sequence shown here is derived from an EMBL/GenBank/DDBJ whole genome shotgun (WGS) entry which is preliminary data.</text>
</comment>
<dbReference type="Proteomes" id="UP000377595">
    <property type="component" value="Unassembled WGS sequence"/>
</dbReference>
<keyword evidence="3" id="KW-0547">Nucleotide-binding</keyword>
<evidence type="ECO:0000313" key="3">
    <source>
        <dbReference type="EMBL" id="GES22736.1"/>
    </source>
</evidence>
<dbReference type="EMBL" id="BLAF01000033">
    <property type="protein sequence ID" value="GES22736.1"/>
    <property type="molecule type" value="Genomic_DNA"/>
</dbReference>
<dbReference type="InterPro" id="IPR005097">
    <property type="entry name" value="Sacchrp_dh_NADP-bd"/>
</dbReference>
<dbReference type="GO" id="GO:0005524">
    <property type="term" value="F:ATP binding"/>
    <property type="evidence" value="ECO:0007669"/>
    <property type="project" value="UniProtKB-KW"/>
</dbReference>
<evidence type="ECO:0000259" key="1">
    <source>
        <dbReference type="Pfam" id="PF03435"/>
    </source>
</evidence>
<dbReference type="RefSeq" id="WP_155347678.1">
    <property type="nucleotide sequence ID" value="NZ_BAAAHM010000029.1"/>
</dbReference>
<sequence>MRILLVGAGGVGSAVVPIAARRDFFEHIVVADYEKDRAAAVVDRAGDPRFSAIALDASDTDAVAAALRDHRCDVLFNAVDPRFDMPLFRAALNAGAHYLDMAMSLSVKHPARPYELPGVKLGDEQFALADQWRARDRLALVGMGVEPGLADVFARYAADHLFQSIDEIGIRDGGNLTVDGYDFAPTFSIWTTIEECLNPPIVWEDGDWHTTEPFSEPEVFDFPAGIGPVECVNVEHEEVLLVPRWVDAKRVTFKYGLGNEFIEVLKTLRKLGLDSADTLTVKGVQVSPRDVVAASLPDPSTLGSRMTGKTCAGTWVKGVGKDGAPREVYLYHVVDNAWSMREYGCQAVVWQTAVHPVVALELVATGVWRGTGVLGPEAFDSVPFLELLTAYGSPWGMRDQ</sequence>
<dbReference type="AlphaFoldDB" id="A0A5M3XPR7"/>
<proteinExistence type="predicted"/>